<dbReference type="NCBIfam" id="NF003588">
    <property type="entry name" value="PRK05254.1-1"/>
    <property type="match status" value="1"/>
</dbReference>
<dbReference type="InterPro" id="IPR036895">
    <property type="entry name" value="Uracil-DNA_glycosylase-like_sf"/>
</dbReference>
<accession>A0AAJ1V5M7</accession>
<evidence type="ECO:0000259" key="12">
    <source>
        <dbReference type="SMART" id="SM00986"/>
    </source>
</evidence>
<dbReference type="GO" id="GO:0005737">
    <property type="term" value="C:cytoplasm"/>
    <property type="evidence" value="ECO:0007669"/>
    <property type="project" value="UniProtKB-SubCell"/>
</dbReference>
<dbReference type="HAMAP" id="MF_00148">
    <property type="entry name" value="UDG"/>
    <property type="match status" value="1"/>
</dbReference>
<dbReference type="Gene3D" id="3.40.470.10">
    <property type="entry name" value="Uracil-DNA glycosylase-like domain"/>
    <property type="match status" value="1"/>
</dbReference>
<proteinExistence type="inferred from homology"/>
<evidence type="ECO:0000256" key="6">
    <source>
        <dbReference type="ARBA" id="ARBA00022763"/>
    </source>
</evidence>
<dbReference type="InterPro" id="IPR002043">
    <property type="entry name" value="UDG_fam1"/>
</dbReference>
<name>A0AAJ1V5M7_9LACT</name>
<evidence type="ECO:0000313" key="14">
    <source>
        <dbReference type="Proteomes" id="UP001229251"/>
    </source>
</evidence>
<dbReference type="PROSITE" id="PS00130">
    <property type="entry name" value="U_DNA_GLYCOSYLASE"/>
    <property type="match status" value="1"/>
</dbReference>
<comment type="subcellular location">
    <subcellularLocation>
        <location evidence="9">Cytoplasm</location>
    </subcellularLocation>
</comment>
<dbReference type="SMART" id="SM00987">
    <property type="entry name" value="UreE_C"/>
    <property type="match status" value="1"/>
</dbReference>
<keyword evidence="9" id="KW-0963">Cytoplasm</keyword>
<keyword evidence="8 9" id="KW-0234">DNA repair</keyword>
<evidence type="ECO:0000256" key="11">
    <source>
        <dbReference type="RuleBase" id="RU003780"/>
    </source>
</evidence>
<dbReference type="InterPro" id="IPR005122">
    <property type="entry name" value="Uracil-DNA_glycosylase-like"/>
</dbReference>
<dbReference type="GO" id="GO:0097510">
    <property type="term" value="P:base-excision repair, AP site formation via deaminated base removal"/>
    <property type="evidence" value="ECO:0007669"/>
    <property type="project" value="TreeGrafter"/>
</dbReference>
<dbReference type="PANTHER" id="PTHR11264:SF0">
    <property type="entry name" value="URACIL-DNA GLYCOSYLASE"/>
    <property type="match status" value="1"/>
</dbReference>
<dbReference type="EMBL" id="JASOOE010000006">
    <property type="protein sequence ID" value="MDK7187204.1"/>
    <property type="molecule type" value="Genomic_DNA"/>
</dbReference>
<dbReference type="NCBIfam" id="TIGR00628">
    <property type="entry name" value="ung"/>
    <property type="match status" value="1"/>
</dbReference>
<keyword evidence="13" id="KW-0326">Glycosidase</keyword>
<feature type="domain" description="Uracil-DNA glycosylase-like" evidence="12">
    <location>
        <begin position="55"/>
        <end position="215"/>
    </location>
</feature>
<comment type="similarity">
    <text evidence="3 9 11">Belongs to the uracil-DNA glycosylase (UDG) superfamily. UNG family.</text>
</comment>
<evidence type="ECO:0000313" key="13">
    <source>
        <dbReference type="EMBL" id="MDK7187204.1"/>
    </source>
</evidence>
<sequence>MYQLAHFSVVASDWAKAIEAYYDLKQLDNIENQLLELSQQQTIYPPSHQVYQALTLTSFSQVRVVIIGQDPYHGPDQANGLAFSVNPGQKLPPSLRNIFQELAQDLGQPLRQSGDLSDWAKQGVLLLNRTLTVAKGQANSHQGLGWKALTRAIVQSLNQADPGIVFLLWGNPAQALIPDIDQTKHQIFTSSHPSPLSAYRSFFGSRPFSRVNHYLIQQGKTPIQW</sequence>
<dbReference type="Proteomes" id="UP001229251">
    <property type="component" value="Unassembled WGS sequence"/>
</dbReference>
<organism evidence="13 14">
    <name type="scientific">Facklamia hominis</name>
    <dbReference type="NCBI Taxonomy" id="178214"/>
    <lineage>
        <taxon>Bacteria</taxon>
        <taxon>Bacillati</taxon>
        <taxon>Bacillota</taxon>
        <taxon>Bacilli</taxon>
        <taxon>Lactobacillales</taxon>
        <taxon>Aerococcaceae</taxon>
        <taxon>Facklamia</taxon>
    </lineage>
</organism>
<keyword evidence="7 9" id="KW-0378">Hydrolase</keyword>
<keyword evidence="6 9" id="KW-0227">DNA damage</keyword>
<dbReference type="SMART" id="SM00986">
    <property type="entry name" value="UDG"/>
    <property type="match status" value="1"/>
</dbReference>
<evidence type="ECO:0000256" key="4">
    <source>
        <dbReference type="ARBA" id="ARBA00012030"/>
    </source>
</evidence>
<evidence type="ECO:0000256" key="7">
    <source>
        <dbReference type="ARBA" id="ARBA00022801"/>
    </source>
</evidence>
<evidence type="ECO:0000256" key="2">
    <source>
        <dbReference type="ARBA" id="ARBA00002631"/>
    </source>
</evidence>
<evidence type="ECO:0000256" key="10">
    <source>
        <dbReference type="PROSITE-ProRule" id="PRU10072"/>
    </source>
</evidence>
<feature type="active site" description="Proton acceptor" evidence="9 10">
    <location>
        <position position="70"/>
    </location>
</feature>
<gene>
    <name evidence="9" type="primary">ung</name>
    <name evidence="13" type="ORF">QP433_04335</name>
</gene>
<evidence type="ECO:0000256" key="3">
    <source>
        <dbReference type="ARBA" id="ARBA00008184"/>
    </source>
</evidence>
<evidence type="ECO:0000256" key="8">
    <source>
        <dbReference type="ARBA" id="ARBA00023204"/>
    </source>
</evidence>
<dbReference type="PANTHER" id="PTHR11264">
    <property type="entry name" value="URACIL-DNA GLYCOSYLASE"/>
    <property type="match status" value="1"/>
</dbReference>
<comment type="function">
    <text evidence="2 9 11">Excises uracil residues from the DNA which can arise as a result of misincorporation of dUMP residues by DNA polymerase or due to deamination of cytosine.</text>
</comment>
<dbReference type="Pfam" id="PF03167">
    <property type="entry name" value="UDG"/>
    <property type="match status" value="1"/>
</dbReference>
<dbReference type="GO" id="GO:0004844">
    <property type="term" value="F:uracil DNA N-glycosylase activity"/>
    <property type="evidence" value="ECO:0007669"/>
    <property type="project" value="UniProtKB-UniRule"/>
</dbReference>
<dbReference type="RefSeq" id="WP_285065652.1">
    <property type="nucleotide sequence ID" value="NZ_JASOOE010000006.1"/>
</dbReference>
<comment type="caution">
    <text evidence="13">The sequence shown here is derived from an EMBL/GenBank/DDBJ whole genome shotgun (WGS) entry which is preliminary data.</text>
</comment>
<dbReference type="AlphaFoldDB" id="A0AAJ1V5M7"/>
<dbReference type="CDD" id="cd10027">
    <property type="entry name" value="UDG-F1-like"/>
    <property type="match status" value="1"/>
</dbReference>
<dbReference type="NCBIfam" id="NF003591">
    <property type="entry name" value="PRK05254.1-4"/>
    <property type="match status" value="1"/>
</dbReference>
<dbReference type="InterPro" id="IPR018085">
    <property type="entry name" value="Ura-DNA_Glyclase_AS"/>
</dbReference>
<dbReference type="EC" id="3.2.2.27" evidence="4 9"/>
<dbReference type="NCBIfam" id="NF003592">
    <property type="entry name" value="PRK05254.1-5"/>
    <property type="match status" value="1"/>
</dbReference>
<evidence type="ECO:0000256" key="9">
    <source>
        <dbReference type="HAMAP-Rule" id="MF_00148"/>
    </source>
</evidence>
<evidence type="ECO:0000256" key="1">
    <source>
        <dbReference type="ARBA" id="ARBA00001400"/>
    </source>
</evidence>
<evidence type="ECO:0000256" key="5">
    <source>
        <dbReference type="ARBA" id="ARBA00018429"/>
    </source>
</evidence>
<comment type="catalytic activity">
    <reaction evidence="1 9 11">
        <text>Hydrolyzes single-stranded DNA or mismatched double-stranded DNA and polynucleotides, releasing free uracil.</text>
        <dbReference type="EC" id="3.2.2.27"/>
    </reaction>
</comment>
<protein>
    <recommendedName>
        <fullName evidence="5 9">Uracil-DNA glycosylase</fullName>
        <shortName evidence="9">UDG</shortName>
        <ecNumber evidence="4 9">3.2.2.27</ecNumber>
    </recommendedName>
</protein>
<reference evidence="13" key="1">
    <citation type="submission" date="2023-05" db="EMBL/GenBank/DDBJ databases">
        <title>Cataloging the Phylogenetic Diversity of Human Bladder Bacteria.</title>
        <authorList>
            <person name="Du J."/>
        </authorList>
    </citation>
    <scope>NUCLEOTIDE SEQUENCE</scope>
    <source>
        <strain evidence="13">UMB1231</strain>
    </source>
</reference>
<dbReference type="SUPFAM" id="SSF52141">
    <property type="entry name" value="Uracil-DNA glycosylase-like"/>
    <property type="match status" value="1"/>
</dbReference>
<dbReference type="NCBIfam" id="NF003589">
    <property type="entry name" value="PRK05254.1-2"/>
    <property type="match status" value="1"/>
</dbReference>